<reference evidence="10 11" key="3">
    <citation type="journal article" date="2011" name="Nat. Chem. Biol.">
        <title>Reveromycin A biosynthesis uses RevG and RevJ for stereospecific spiroacetal formation.</title>
        <authorList>
            <person name="Takahashi S."/>
            <person name="Toyoda A."/>
            <person name="Sekiyama Y."/>
            <person name="Takagi H."/>
            <person name="Nogawa T."/>
            <person name="Uramoto M."/>
            <person name="Suzuki R."/>
            <person name="Koshino H."/>
            <person name="Kumano T."/>
            <person name="Panthee S."/>
            <person name="Dairi T."/>
            <person name="Ishikawa J."/>
            <person name="Ikeda H."/>
            <person name="Sakaki Y."/>
            <person name="Osada H."/>
        </authorList>
    </citation>
    <scope>NUCLEOTIDE SEQUENCE [LARGE SCALE GENOMIC DNA]</scope>
    <source>
        <strain evidence="10 11">SN-593</strain>
    </source>
</reference>
<dbReference type="InterPro" id="IPR001867">
    <property type="entry name" value="OmpR/PhoB-type_DNA-bd"/>
</dbReference>
<dbReference type="SMART" id="SM00448">
    <property type="entry name" value="REC"/>
    <property type="match status" value="1"/>
</dbReference>
<reference evidence="10 11" key="2">
    <citation type="journal article" date="2011" name="J. Antibiot.">
        <title>Furaquinocins I and J: novel polyketide isoprenoid hybrid compounds from Streptomyces reveromyceticus SN-593.</title>
        <authorList>
            <person name="Panthee S."/>
            <person name="Takahashi S."/>
            <person name="Takagi H."/>
            <person name="Nogawa T."/>
            <person name="Oowada E."/>
            <person name="Uramoto M."/>
            <person name="Osada H."/>
        </authorList>
    </citation>
    <scope>NUCLEOTIDE SEQUENCE [LARGE SCALE GENOMIC DNA]</scope>
    <source>
        <strain evidence="10 11">SN-593</strain>
    </source>
</reference>
<dbReference type="AlphaFoldDB" id="A0A7U3UME3"/>
<feature type="modified residue" description="4-aspartylphosphate" evidence="6">
    <location>
        <position position="82"/>
    </location>
</feature>
<dbReference type="InterPro" id="IPR036388">
    <property type="entry name" value="WH-like_DNA-bd_sf"/>
</dbReference>
<feature type="domain" description="Response regulatory" evidence="8">
    <location>
        <begin position="19"/>
        <end position="146"/>
    </location>
</feature>
<keyword evidence="11" id="KW-1185">Reference proteome</keyword>
<evidence type="ECO:0000256" key="5">
    <source>
        <dbReference type="ARBA" id="ARBA00023163"/>
    </source>
</evidence>
<evidence type="ECO:0000259" key="9">
    <source>
        <dbReference type="PROSITE" id="PS51755"/>
    </source>
</evidence>
<protein>
    <submittedName>
        <fullName evidence="10">Putative two-component system response regulator</fullName>
    </submittedName>
</protein>
<evidence type="ECO:0000256" key="7">
    <source>
        <dbReference type="PROSITE-ProRule" id="PRU01091"/>
    </source>
</evidence>
<dbReference type="PANTHER" id="PTHR48111:SF21">
    <property type="entry name" value="DNA-BINDING DUAL MASTER TRANSCRIPTIONAL REGULATOR RPAA"/>
    <property type="match status" value="1"/>
</dbReference>
<dbReference type="SMART" id="SM00862">
    <property type="entry name" value="Trans_reg_C"/>
    <property type="match status" value="1"/>
</dbReference>
<dbReference type="InterPro" id="IPR016032">
    <property type="entry name" value="Sig_transdc_resp-reg_C-effctor"/>
</dbReference>
<dbReference type="CDD" id="cd00383">
    <property type="entry name" value="trans_reg_C"/>
    <property type="match status" value="1"/>
</dbReference>
<dbReference type="GO" id="GO:0032993">
    <property type="term" value="C:protein-DNA complex"/>
    <property type="evidence" value="ECO:0007669"/>
    <property type="project" value="TreeGrafter"/>
</dbReference>
<dbReference type="InterPro" id="IPR001789">
    <property type="entry name" value="Sig_transdc_resp-reg_receiver"/>
</dbReference>
<reference evidence="10 11" key="1">
    <citation type="journal article" date="2010" name="J. Bacteriol.">
        <title>Biochemical characterization of a novel indole prenyltransferase from Streptomyces sp. SN-593.</title>
        <authorList>
            <person name="Takahashi S."/>
            <person name="Takagi H."/>
            <person name="Toyoda A."/>
            <person name="Uramoto M."/>
            <person name="Nogawa T."/>
            <person name="Ueki M."/>
            <person name="Sakaki Y."/>
            <person name="Osada H."/>
        </authorList>
    </citation>
    <scope>NUCLEOTIDE SEQUENCE [LARGE SCALE GENOMIC DNA]</scope>
    <source>
        <strain evidence="10 11">SN-593</strain>
    </source>
</reference>
<gene>
    <name evidence="10" type="ORF">RVR_22</name>
</gene>
<accession>A0A7U3UME3</accession>
<keyword evidence="3" id="KW-0805">Transcription regulation</keyword>
<evidence type="ECO:0000256" key="3">
    <source>
        <dbReference type="ARBA" id="ARBA00023015"/>
    </source>
</evidence>
<evidence type="ECO:0000256" key="4">
    <source>
        <dbReference type="ARBA" id="ARBA00023125"/>
    </source>
</evidence>
<dbReference type="GO" id="GO:0006355">
    <property type="term" value="P:regulation of DNA-templated transcription"/>
    <property type="evidence" value="ECO:0007669"/>
    <property type="project" value="InterPro"/>
</dbReference>
<dbReference type="PROSITE" id="PS50110">
    <property type="entry name" value="RESPONSE_REGULATORY"/>
    <property type="match status" value="1"/>
</dbReference>
<dbReference type="PROSITE" id="PS51755">
    <property type="entry name" value="OMPR_PHOB"/>
    <property type="match status" value="1"/>
</dbReference>
<keyword evidence="5" id="KW-0804">Transcription</keyword>
<dbReference type="GO" id="GO:0005829">
    <property type="term" value="C:cytosol"/>
    <property type="evidence" value="ECO:0007669"/>
    <property type="project" value="TreeGrafter"/>
</dbReference>
<evidence type="ECO:0000313" key="11">
    <source>
        <dbReference type="Proteomes" id="UP000595703"/>
    </source>
</evidence>
<dbReference type="GO" id="GO:0000156">
    <property type="term" value="F:phosphorelay response regulator activity"/>
    <property type="evidence" value="ECO:0007669"/>
    <property type="project" value="TreeGrafter"/>
</dbReference>
<evidence type="ECO:0000256" key="1">
    <source>
        <dbReference type="ARBA" id="ARBA00022553"/>
    </source>
</evidence>
<dbReference type="KEGG" id="arev:RVR_22"/>
<evidence type="ECO:0000313" key="10">
    <source>
        <dbReference type="EMBL" id="BBA95241.1"/>
    </source>
</evidence>
<dbReference type="EMBL" id="AP018365">
    <property type="protein sequence ID" value="BBA95241.1"/>
    <property type="molecule type" value="Genomic_DNA"/>
</dbReference>
<sequence>MRHDRRPTPERPGANPAHHLLLVKADANCDDSLEAVLRAMGHRVTAVDRETEFPTRAREPRDMGEMGNMGELGDAVDLVVLDTAEPNSGTFETCRRIQAENPVPLVIFAAQGNPEDVITGLENGAADYLVKRVSARVLEARLQALLRRPGPRTRPRPSERVLDLGPLTIVTATLTAVRDGTTIRLTPTEAPLLWELAAHKGRVMPRRTLLERVWGHRHSPGDLRLVDACVSRLRRKIEPDPSDPTLLLTVRGSGYRLRI</sequence>
<keyword evidence="2" id="KW-0902">Two-component regulatory system</keyword>
<dbReference type="SUPFAM" id="SSF52172">
    <property type="entry name" value="CheY-like"/>
    <property type="match status" value="1"/>
</dbReference>
<evidence type="ECO:0000256" key="2">
    <source>
        <dbReference type="ARBA" id="ARBA00023012"/>
    </source>
</evidence>
<feature type="DNA-binding region" description="OmpR/PhoB-type" evidence="7">
    <location>
        <begin position="159"/>
        <end position="259"/>
    </location>
</feature>
<dbReference type="Pfam" id="PF00486">
    <property type="entry name" value="Trans_reg_C"/>
    <property type="match status" value="1"/>
</dbReference>
<name>A0A7U3UME3_9ACTN</name>
<feature type="domain" description="OmpR/PhoB-type" evidence="9">
    <location>
        <begin position="159"/>
        <end position="259"/>
    </location>
</feature>
<reference evidence="10 11" key="4">
    <citation type="journal article" date="2020" name="Sci. Rep.">
        <title>beta-carboline chemical signals induce reveromycin production through a LuxR family regulator in Streptomyces sp. SN-593.</title>
        <authorList>
            <person name="Panthee S."/>
            <person name="Kito N."/>
            <person name="Hayashi T."/>
            <person name="Shimizu T."/>
            <person name="Ishikawa J."/>
            <person name="Hamamoto H."/>
            <person name="Osada H."/>
            <person name="Takahashi S."/>
        </authorList>
    </citation>
    <scope>NUCLEOTIDE SEQUENCE [LARGE SCALE GENOMIC DNA]</scope>
    <source>
        <strain evidence="10 11">SN-593</strain>
    </source>
</reference>
<dbReference type="SUPFAM" id="SSF46894">
    <property type="entry name" value="C-terminal effector domain of the bipartite response regulators"/>
    <property type="match status" value="1"/>
</dbReference>
<keyword evidence="1 6" id="KW-0597">Phosphoprotein</keyword>
<dbReference type="Pfam" id="PF00072">
    <property type="entry name" value="Response_reg"/>
    <property type="match status" value="1"/>
</dbReference>
<proteinExistence type="predicted"/>
<dbReference type="GO" id="GO:0000976">
    <property type="term" value="F:transcription cis-regulatory region binding"/>
    <property type="evidence" value="ECO:0007669"/>
    <property type="project" value="TreeGrafter"/>
</dbReference>
<evidence type="ECO:0000256" key="6">
    <source>
        <dbReference type="PROSITE-ProRule" id="PRU00169"/>
    </source>
</evidence>
<dbReference type="Proteomes" id="UP000595703">
    <property type="component" value="Chromosome"/>
</dbReference>
<evidence type="ECO:0000259" key="8">
    <source>
        <dbReference type="PROSITE" id="PS50110"/>
    </source>
</evidence>
<dbReference type="InterPro" id="IPR039420">
    <property type="entry name" value="WalR-like"/>
</dbReference>
<keyword evidence="4 7" id="KW-0238">DNA-binding</keyword>
<dbReference type="InterPro" id="IPR011006">
    <property type="entry name" value="CheY-like_superfamily"/>
</dbReference>
<dbReference type="PANTHER" id="PTHR48111">
    <property type="entry name" value="REGULATOR OF RPOS"/>
    <property type="match status" value="1"/>
</dbReference>
<dbReference type="Gene3D" id="1.10.10.10">
    <property type="entry name" value="Winged helix-like DNA-binding domain superfamily/Winged helix DNA-binding domain"/>
    <property type="match status" value="1"/>
</dbReference>
<dbReference type="Gene3D" id="3.40.50.2300">
    <property type="match status" value="1"/>
</dbReference>
<organism evidence="10 11">
    <name type="scientific">Actinacidiphila reveromycinica</name>
    <dbReference type="NCBI Taxonomy" id="659352"/>
    <lineage>
        <taxon>Bacteria</taxon>
        <taxon>Bacillati</taxon>
        <taxon>Actinomycetota</taxon>
        <taxon>Actinomycetes</taxon>
        <taxon>Kitasatosporales</taxon>
        <taxon>Streptomycetaceae</taxon>
        <taxon>Actinacidiphila</taxon>
    </lineage>
</organism>